<feature type="compositionally biased region" description="Polar residues" evidence="1">
    <location>
        <begin position="419"/>
        <end position="431"/>
    </location>
</feature>
<feature type="compositionally biased region" description="Low complexity" evidence="1">
    <location>
        <begin position="212"/>
        <end position="224"/>
    </location>
</feature>
<evidence type="ECO:0000313" key="3">
    <source>
        <dbReference type="Proteomes" id="UP001485043"/>
    </source>
</evidence>
<organism evidence="2 3">
    <name type="scientific">Apatococcus fuscideae</name>
    <dbReference type="NCBI Taxonomy" id="2026836"/>
    <lineage>
        <taxon>Eukaryota</taxon>
        <taxon>Viridiplantae</taxon>
        <taxon>Chlorophyta</taxon>
        <taxon>core chlorophytes</taxon>
        <taxon>Trebouxiophyceae</taxon>
        <taxon>Chlorellales</taxon>
        <taxon>Chlorellaceae</taxon>
        <taxon>Apatococcus</taxon>
    </lineage>
</organism>
<feature type="region of interest" description="Disordered" evidence="1">
    <location>
        <begin position="530"/>
        <end position="585"/>
    </location>
</feature>
<dbReference type="Proteomes" id="UP001485043">
    <property type="component" value="Unassembled WGS sequence"/>
</dbReference>
<evidence type="ECO:0000313" key="2">
    <source>
        <dbReference type="EMBL" id="KAK9863521.1"/>
    </source>
</evidence>
<sequence>MMTLTSTDKQCVKERAGALQAGELLSALQNCFSGLEKAAKRSSQEPDCPAARVAHATWASSWLCVLERAEELIAVERFPQQAVVGAIRDGLHSQPAAAKSLLDEHALAALQSPLALSLLLLALPAAAPPTQAAFFSAAVKLFLSAPEGAELRDPTRLGTATQLTPLAIHALRGHLVQALAGSQDRRASINAPCNGHPSAGHSISAGPRRGPASSEASATATATANKLSRVPGDQAMLKFNPLRKVPRMPSSLQMESSVTGESQDPEADSAEQGAFACQEDGLATAVAHAAGALMADFLDPSRLQAWLGLRQLSAPPAQALVGEAAAAAAPLAGAQSEGLLEGKLVQQLLLVLLEILTMHPQVAQAMLQGAQPSAALSVRLPPPALSILMTWASRKLCPSANLQGNMDNLSSAPRRRSGRQIQAPQTSTRSSGGPGSCSDAAVPVSAADAALALTLAHLKQATAARSGCKKAVDAGVGHPAAPRAGLDLKSTAEMAWSVYSRCVEAMQLGPKAPSDAVLAAASALTATLKASPPPQACLDGSKPASSKPLAPDSLPSASGLSDRPQKRRRISHEPEKLVDRPHATQVQPVGICSGQQQRDPGPSASLVGSPLCAEPEAIMAVDGQPRKPKRIQPIQVSRQVGVWPNLLDEAAAKEEQDWECFIAEKEHLVKYILQESKNRDDDAGDESGPEDAPKIASHSPGLQAEHQARNQGRAPPRWLCSS</sequence>
<dbReference type="EMBL" id="JALJOV010000461">
    <property type="protein sequence ID" value="KAK9863521.1"/>
    <property type="molecule type" value="Genomic_DNA"/>
</dbReference>
<dbReference type="AlphaFoldDB" id="A0AAW1T4J4"/>
<accession>A0AAW1T4J4</accession>
<keyword evidence="3" id="KW-1185">Reference proteome</keyword>
<feature type="region of interest" description="Disordered" evidence="1">
    <location>
        <begin position="247"/>
        <end position="272"/>
    </location>
</feature>
<proteinExistence type="predicted"/>
<reference evidence="2 3" key="1">
    <citation type="journal article" date="2024" name="Nat. Commun.">
        <title>Phylogenomics reveals the evolutionary origins of lichenization in chlorophyte algae.</title>
        <authorList>
            <person name="Puginier C."/>
            <person name="Libourel C."/>
            <person name="Otte J."/>
            <person name="Skaloud P."/>
            <person name="Haon M."/>
            <person name="Grisel S."/>
            <person name="Petersen M."/>
            <person name="Berrin J.G."/>
            <person name="Delaux P.M."/>
            <person name="Dal Grande F."/>
            <person name="Keller J."/>
        </authorList>
    </citation>
    <scope>NUCLEOTIDE SEQUENCE [LARGE SCALE GENOMIC DNA]</scope>
    <source>
        <strain evidence="2 3">SAG 2523</strain>
    </source>
</reference>
<feature type="compositionally biased region" description="Polar residues" evidence="1">
    <location>
        <begin position="402"/>
        <end position="411"/>
    </location>
</feature>
<feature type="compositionally biased region" description="Polar residues" evidence="1">
    <location>
        <begin position="250"/>
        <end position="262"/>
    </location>
</feature>
<evidence type="ECO:0000256" key="1">
    <source>
        <dbReference type="SAM" id="MobiDB-lite"/>
    </source>
</evidence>
<feature type="region of interest" description="Disordered" evidence="1">
    <location>
        <begin position="402"/>
        <end position="439"/>
    </location>
</feature>
<protein>
    <submittedName>
        <fullName evidence="2">Uncharacterized protein</fullName>
    </submittedName>
</protein>
<gene>
    <name evidence="2" type="ORF">WJX84_007371</name>
</gene>
<name>A0AAW1T4J4_9CHLO</name>
<feature type="region of interest" description="Disordered" evidence="1">
    <location>
        <begin position="676"/>
        <end position="722"/>
    </location>
</feature>
<feature type="compositionally biased region" description="Basic and acidic residues" evidence="1">
    <location>
        <begin position="571"/>
        <end position="582"/>
    </location>
</feature>
<comment type="caution">
    <text evidence="2">The sequence shown here is derived from an EMBL/GenBank/DDBJ whole genome shotgun (WGS) entry which is preliminary data.</text>
</comment>
<feature type="region of interest" description="Disordered" evidence="1">
    <location>
        <begin position="187"/>
        <end position="225"/>
    </location>
</feature>